<proteinExistence type="predicted"/>
<feature type="compositionally biased region" description="Basic and acidic residues" evidence="1">
    <location>
        <begin position="391"/>
        <end position="402"/>
    </location>
</feature>
<gene>
    <name evidence="3" type="ORF">NKR23_g11558</name>
</gene>
<dbReference type="InterPro" id="IPR010730">
    <property type="entry name" value="HET"/>
</dbReference>
<reference evidence="3" key="1">
    <citation type="submission" date="2022-07" db="EMBL/GenBank/DDBJ databases">
        <title>Fungi with potential for degradation of polypropylene.</title>
        <authorList>
            <person name="Gostincar C."/>
        </authorList>
    </citation>
    <scope>NUCLEOTIDE SEQUENCE</scope>
    <source>
        <strain evidence="3">EXF-13308</strain>
    </source>
</reference>
<feature type="domain" description="Heterokaryon incompatibility" evidence="2">
    <location>
        <begin position="3"/>
        <end position="125"/>
    </location>
</feature>
<name>A0AA38VGR5_9PEZI</name>
<feature type="region of interest" description="Disordered" evidence="1">
    <location>
        <begin position="387"/>
        <end position="444"/>
    </location>
</feature>
<evidence type="ECO:0000313" key="3">
    <source>
        <dbReference type="EMBL" id="KAJ9131787.1"/>
    </source>
</evidence>
<dbReference type="Pfam" id="PF06985">
    <property type="entry name" value="HET"/>
    <property type="match status" value="1"/>
</dbReference>
<dbReference type="EMBL" id="JANBVO010000063">
    <property type="protein sequence ID" value="KAJ9131787.1"/>
    <property type="molecule type" value="Genomic_DNA"/>
</dbReference>
<keyword evidence="4" id="KW-1185">Reference proteome</keyword>
<feature type="compositionally biased region" description="Acidic residues" evidence="1">
    <location>
        <begin position="417"/>
        <end position="444"/>
    </location>
</feature>
<evidence type="ECO:0000313" key="4">
    <source>
        <dbReference type="Proteomes" id="UP001174694"/>
    </source>
</evidence>
<accession>A0AA38VGR5</accession>
<sequence>MCTRRLGIRYIWIDSLCIIQDSEEDWLAESVTMADVYSRSFCNICATGDECKEGGLFHPRRRLPSSHERITAAWIRPAFSILQDGKIVDAPGSLSVSDFVLFDQDFWTRRVDKQEIFSRGWIFQEHQLAPRILHFAPDQLQWECNEHRACEVFPSGLPQKEMEWGQIGRAEPTATVLRDALVPDFAAKSSALIGSPNGDNATLRFSPWTTWHKIVELYSRLNLTNGQDRLVAISGVARTYQRLYGGHYLAGHWKEGLLDSLHWRRGIVDHGHSCPLAQVQRPEQFRQRTAYIAPSWSWASADGMVDFYGTTAGAKDAHQVEIVDTGVIYRGKGLFGALESGYILCRARVYSAKFVKGSQALAYSEIGVQVEGMDDQLMGVEVDLCCPQNGEEEKGSEQLGKEDDYDDDDNEGIGSEDNSESGGSEDDEDEDGDEEEEEEWDVESLSERYPQLFFLPLFRGTLDNISQGTGLLLEPAKEEEGVYRRIGFCNEMRRLNVARDLVRPWRLPAPAADGATAKNSAQRRLYLQEGDSLLRIV</sequence>
<dbReference type="Proteomes" id="UP001174694">
    <property type="component" value="Unassembled WGS sequence"/>
</dbReference>
<dbReference type="PANTHER" id="PTHR33112:SF10">
    <property type="entry name" value="TOL"/>
    <property type="match status" value="1"/>
</dbReference>
<dbReference type="AlphaFoldDB" id="A0AA38VGR5"/>
<organism evidence="3 4">
    <name type="scientific">Pleurostoma richardsiae</name>
    <dbReference type="NCBI Taxonomy" id="41990"/>
    <lineage>
        <taxon>Eukaryota</taxon>
        <taxon>Fungi</taxon>
        <taxon>Dikarya</taxon>
        <taxon>Ascomycota</taxon>
        <taxon>Pezizomycotina</taxon>
        <taxon>Sordariomycetes</taxon>
        <taxon>Sordariomycetidae</taxon>
        <taxon>Calosphaeriales</taxon>
        <taxon>Pleurostomataceae</taxon>
        <taxon>Pleurostoma</taxon>
    </lineage>
</organism>
<comment type="caution">
    <text evidence="3">The sequence shown here is derived from an EMBL/GenBank/DDBJ whole genome shotgun (WGS) entry which is preliminary data.</text>
</comment>
<evidence type="ECO:0000259" key="2">
    <source>
        <dbReference type="Pfam" id="PF06985"/>
    </source>
</evidence>
<dbReference type="PANTHER" id="PTHR33112">
    <property type="entry name" value="DOMAIN PROTEIN, PUTATIVE-RELATED"/>
    <property type="match status" value="1"/>
</dbReference>
<evidence type="ECO:0000256" key="1">
    <source>
        <dbReference type="SAM" id="MobiDB-lite"/>
    </source>
</evidence>
<protein>
    <recommendedName>
        <fullName evidence="2">Heterokaryon incompatibility domain-containing protein</fullName>
    </recommendedName>
</protein>